<evidence type="ECO:0000256" key="5">
    <source>
        <dbReference type="ARBA" id="ARBA00023027"/>
    </source>
</evidence>
<evidence type="ECO:0000256" key="2">
    <source>
        <dbReference type="ARBA" id="ARBA00022598"/>
    </source>
</evidence>
<dbReference type="NCBIfam" id="TIGR00552">
    <property type="entry name" value="nadE"/>
    <property type="match status" value="1"/>
</dbReference>
<feature type="region of interest" description="Disordered" evidence="6">
    <location>
        <begin position="196"/>
        <end position="215"/>
    </location>
</feature>
<dbReference type="InterPro" id="IPR022310">
    <property type="entry name" value="NAD/GMP_synthase"/>
</dbReference>
<dbReference type="PANTHER" id="PTHR23090:SF9">
    <property type="entry name" value="GLUTAMINE-DEPENDENT NAD(+) SYNTHETASE"/>
    <property type="match status" value="1"/>
</dbReference>
<evidence type="ECO:0000259" key="7">
    <source>
        <dbReference type="Pfam" id="PF02540"/>
    </source>
</evidence>
<dbReference type="GO" id="GO:0005524">
    <property type="term" value="F:ATP binding"/>
    <property type="evidence" value="ECO:0007669"/>
    <property type="project" value="UniProtKB-KW"/>
</dbReference>
<feature type="non-terminal residue" evidence="8">
    <location>
        <position position="1"/>
    </location>
</feature>
<dbReference type="Gene3D" id="3.40.50.620">
    <property type="entry name" value="HUPs"/>
    <property type="match status" value="1"/>
</dbReference>
<keyword evidence="4" id="KW-0067">ATP-binding</keyword>
<protein>
    <recommendedName>
        <fullName evidence="7">NAD/GMP synthase domain-containing protein</fullName>
    </recommendedName>
</protein>
<evidence type="ECO:0000313" key="8">
    <source>
        <dbReference type="EMBL" id="SVB38444.1"/>
    </source>
</evidence>
<evidence type="ECO:0000256" key="4">
    <source>
        <dbReference type="ARBA" id="ARBA00022840"/>
    </source>
</evidence>
<dbReference type="UniPathway" id="UPA00253"/>
<organism evidence="8">
    <name type="scientific">marine metagenome</name>
    <dbReference type="NCBI Taxonomy" id="408172"/>
    <lineage>
        <taxon>unclassified sequences</taxon>
        <taxon>metagenomes</taxon>
        <taxon>ecological metagenomes</taxon>
    </lineage>
</organism>
<feature type="domain" description="NAD/GMP synthase" evidence="7">
    <location>
        <begin position="1"/>
        <end position="202"/>
    </location>
</feature>
<dbReference type="GO" id="GO:0004359">
    <property type="term" value="F:glutaminase activity"/>
    <property type="evidence" value="ECO:0007669"/>
    <property type="project" value="InterPro"/>
</dbReference>
<sequence length="228" mass="25682">VMMPSRYSSIHSLTDAEQLIKNLGIASVNFSIKDIHSIFLEQWALNLNEEILGVADENLQSRIRGVLLMAFANANNWLVLTTGNKSEVAVGYSTLYGDTAGAYAVIKDVYKTGVYDLARWRNESAGHEIIPNSIIEKPPSAELRPDQRDDQSLPPYEILDPLLKSYIEGDRTRAELVEDGFDAKIVDEVVQMVDTSEYKRRQNPPGVRVTRKGFGRDRRLPLVNRYKG</sequence>
<dbReference type="InterPro" id="IPR014729">
    <property type="entry name" value="Rossmann-like_a/b/a_fold"/>
</dbReference>
<dbReference type="FunFam" id="3.40.50.620:FF:000106">
    <property type="entry name" value="Glutamine-dependent NAD(+) synthetase"/>
    <property type="match status" value="1"/>
</dbReference>
<dbReference type="InterPro" id="IPR003694">
    <property type="entry name" value="NAD_synthase"/>
</dbReference>
<comment type="pathway">
    <text evidence="1">Cofactor biosynthesis; NAD(+) biosynthesis.</text>
</comment>
<dbReference type="AlphaFoldDB" id="A0A382DKB9"/>
<gene>
    <name evidence="8" type="ORF">METZ01_LOCUS191298</name>
</gene>
<dbReference type="GO" id="GO:0003952">
    <property type="term" value="F:NAD+ synthase (glutamine-hydrolyzing) activity"/>
    <property type="evidence" value="ECO:0007669"/>
    <property type="project" value="InterPro"/>
</dbReference>
<dbReference type="CDD" id="cd00553">
    <property type="entry name" value="NAD_synthase"/>
    <property type="match status" value="1"/>
</dbReference>
<keyword evidence="2" id="KW-0436">Ligase</keyword>
<evidence type="ECO:0000256" key="6">
    <source>
        <dbReference type="SAM" id="MobiDB-lite"/>
    </source>
</evidence>
<accession>A0A382DKB9</accession>
<reference evidence="8" key="1">
    <citation type="submission" date="2018-05" db="EMBL/GenBank/DDBJ databases">
        <authorList>
            <person name="Lanie J.A."/>
            <person name="Ng W.-L."/>
            <person name="Kazmierczak K.M."/>
            <person name="Andrzejewski T.M."/>
            <person name="Davidsen T.M."/>
            <person name="Wayne K.J."/>
            <person name="Tettelin H."/>
            <person name="Glass J.I."/>
            <person name="Rusch D."/>
            <person name="Podicherti R."/>
            <person name="Tsui H.-C.T."/>
            <person name="Winkler M.E."/>
        </authorList>
    </citation>
    <scope>NUCLEOTIDE SEQUENCE</scope>
</reference>
<keyword evidence="5" id="KW-0520">NAD</keyword>
<dbReference type="GO" id="GO:0005737">
    <property type="term" value="C:cytoplasm"/>
    <property type="evidence" value="ECO:0007669"/>
    <property type="project" value="InterPro"/>
</dbReference>
<name>A0A382DKB9_9ZZZZ</name>
<dbReference type="GO" id="GO:0009435">
    <property type="term" value="P:NAD+ biosynthetic process"/>
    <property type="evidence" value="ECO:0007669"/>
    <property type="project" value="UniProtKB-UniPathway"/>
</dbReference>
<dbReference type="Pfam" id="PF02540">
    <property type="entry name" value="NAD_synthase"/>
    <property type="match status" value="1"/>
</dbReference>
<dbReference type="PANTHER" id="PTHR23090">
    <property type="entry name" value="NH 3 /GLUTAMINE-DEPENDENT NAD + SYNTHETASE"/>
    <property type="match status" value="1"/>
</dbReference>
<evidence type="ECO:0000256" key="1">
    <source>
        <dbReference type="ARBA" id="ARBA00004790"/>
    </source>
</evidence>
<dbReference type="EMBL" id="UINC01039653">
    <property type="protein sequence ID" value="SVB38444.1"/>
    <property type="molecule type" value="Genomic_DNA"/>
</dbReference>
<dbReference type="SUPFAM" id="SSF52402">
    <property type="entry name" value="Adenine nucleotide alpha hydrolases-like"/>
    <property type="match status" value="1"/>
</dbReference>
<evidence type="ECO:0000256" key="3">
    <source>
        <dbReference type="ARBA" id="ARBA00022741"/>
    </source>
</evidence>
<proteinExistence type="predicted"/>
<keyword evidence="3" id="KW-0547">Nucleotide-binding</keyword>